<dbReference type="InterPro" id="IPR036259">
    <property type="entry name" value="MFS_trans_sf"/>
</dbReference>
<keyword evidence="9" id="KW-1185">Reference proteome</keyword>
<evidence type="ECO:0000256" key="1">
    <source>
        <dbReference type="ARBA" id="ARBA00004651"/>
    </source>
</evidence>
<evidence type="ECO:0000313" key="9">
    <source>
        <dbReference type="Proteomes" id="UP000806528"/>
    </source>
</evidence>
<dbReference type="Pfam" id="PF07690">
    <property type="entry name" value="MFS_1"/>
    <property type="match status" value="1"/>
</dbReference>
<name>A0ABR9P8T9_9ACTN</name>
<feature type="domain" description="Major facilitator superfamily (MFS) profile" evidence="7">
    <location>
        <begin position="226"/>
        <end position="412"/>
    </location>
</feature>
<evidence type="ECO:0000313" key="8">
    <source>
        <dbReference type="EMBL" id="MBE3000264.1"/>
    </source>
</evidence>
<keyword evidence="2" id="KW-1003">Cell membrane</keyword>
<dbReference type="PROSITE" id="PS50850">
    <property type="entry name" value="MFS"/>
    <property type="match status" value="1"/>
</dbReference>
<proteinExistence type="predicted"/>
<gene>
    <name evidence="8" type="ORF">IDM40_16380</name>
</gene>
<feature type="transmembrane region" description="Helical" evidence="6">
    <location>
        <begin position="84"/>
        <end position="103"/>
    </location>
</feature>
<feature type="transmembrane region" description="Helical" evidence="6">
    <location>
        <begin position="384"/>
        <end position="404"/>
    </location>
</feature>
<evidence type="ECO:0000256" key="4">
    <source>
        <dbReference type="ARBA" id="ARBA00022989"/>
    </source>
</evidence>
<evidence type="ECO:0000256" key="5">
    <source>
        <dbReference type="ARBA" id="ARBA00023136"/>
    </source>
</evidence>
<evidence type="ECO:0000256" key="6">
    <source>
        <dbReference type="SAM" id="Phobius"/>
    </source>
</evidence>
<feature type="transmembrane region" description="Helical" evidence="6">
    <location>
        <begin position="230"/>
        <end position="253"/>
    </location>
</feature>
<evidence type="ECO:0000259" key="7">
    <source>
        <dbReference type="PROSITE" id="PS50850"/>
    </source>
</evidence>
<protein>
    <submittedName>
        <fullName evidence="8">MFS transporter</fullName>
    </submittedName>
</protein>
<keyword evidence="3 6" id="KW-0812">Transmembrane</keyword>
<feature type="transmembrane region" description="Helical" evidence="6">
    <location>
        <begin position="109"/>
        <end position="126"/>
    </location>
</feature>
<feature type="transmembrane region" description="Helical" evidence="6">
    <location>
        <begin position="265"/>
        <end position="286"/>
    </location>
</feature>
<dbReference type="EMBL" id="JADBGI010000014">
    <property type="protein sequence ID" value="MBE3000264.1"/>
    <property type="molecule type" value="Genomic_DNA"/>
</dbReference>
<dbReference type="SUPFAM" id="SSF103473">
    <property type="entry name" value="MFS general substrate transporter"/>
    <property type="match status" value="1"/>
</dbReference>
<keyword evidence="4 6" id="KW-1133">Transmembrane helix</keyword>
<feature type="transmembrane region" description="Helical" evidence="6">
    <location>
        <begin position="53"/>
        <end position="72"/>
    </location>
</feature>
<feature type="transmembrane region" description="Helical" evidence="6">
    <location>
        <begin position="293"/>
        <end position="310"/>
    </location>
</feature>
<feature type="transmembrane region" description="Helical" evidence="6">
    <location>
        <begin position="357"/>
        <end position="378"/>
    </location>
</feature>
<evidence type="ECO:0000256" key="2">
    <source>
        <dbReference type="ARBA" id="ARBA00022475"/>
    </source>
</evidence>
<comment type="subcellular location">
    <subcellularLocation>
        <location evidence="1">Cell membrane</location>
        <topology evidence="1">Multi-pass membrane protein</topology>
    </subcellularLocation>
</comment>
<feature type="transmembrane region" description="Helical" evidence="6">
    <location>
        <begin position="316"/>
        <end position="336"/>
    </location>
</feature>
<accession>A0ABR9P8T9</accession>
<reference evidence="8 9" key="1">
    <citation type="submission" date="2020-09" db="EMBL/GenBank/DDBJ databases">
        <title>Diversity and distribution of actinomycetes associated with coral in the coast of Hainan.</title>
        <authorList>
            <person name="Li F."/>
        </authorList>
    </citation>
    <scope>NUCLEOTIDE SEQUENCE [LARGE SCALE GENOMIC DNA]</scope>
    <source>
        <strain evidence="8 9">HNM0947</strain>
    </source>
</reference>
<dbReference type="Gene3D" id="1.20.1250.20">
    <property type="entry name" value="MFS general substrate transporter like domains"/>
    <property type="match status" value="1"/>
</dbReference>
<keyword evidence="5 6" id="KW-0472">Membrane</keyword>
<feature type="transmembrane region" description="Helical" evidence="6">
    <location>
        <begin position="27"/>
        <end position="47"/>
    </location>
</feature>
<dbReference type="Proteomes" id="UP000806528">
    <property type="component" value="Unassembled WGS sequence"/>
</dbReference>
<dbReference type="RefSeq" id="WP_193122885.1">
    <property type="nucleotide sequence ID" value="NZ_JADBGI010000014.1"/>
</dbReference>
<evidence type="ECO:0000256" key="3">
    <source>
        <dbReference type="ARBA" id="ARBA00022692"/>
    </source>
</evidence>
<sequence length="412" mass="42126">MTTLSDDTARGPFSSAPFRRFFAARTMADLGTEVGALALPLLAVLTLDAGPGQVGLLGALSTAAYLVVGLPAGAWTDRVRRRPVIVLSQFLHGVVLLSIPLAWAAGVLTLAQLYVCAFLGGVAALFSRTAQQGFLPAVVGRERLMPANTALAGMGSAAVVAGRGVGGYLVQTLGAPHAVLLNGVVQCASAAVTTGVRVSEPDPERRSRSMSAEIAEGVRHVFGHSLLRPIAFSTLILNLGLSPLLVLAPVLIVGDLGLPESRVGLFFMVGAAGAVAGSLVAGALAAGIGTGRALIVATVLAGATAFAVPFLSESAFWPVCAVWALSQGGVGLLNVVQTTLRQRLTPDALLGRMTATMRLLMTGALTLGSLAAGVLAEAADVRTALAVGAAVMALAWMPLAFSPFRRRDPEVR</sequence>
<dbReference type="PANTHER" id="PTHR23513:SF6">
    <property type="entry name" value="MAJOR FACILITATOR SUPERFAMILY ASSOCIATED DOMAIN-CONTAINING PROTEIN"/>
    <property type="match status" value="1"/>
</dbReference>
<dbReference type="PANTHER" id="PTHR23513">
    <property type="entry name" value="INTEGRAL MEMBRANE EFFLUX PROTEIN-RELATED"/>
    <property type="match status" value="1"/>
</dbReference>
<dbReference type="InterPro" id="IPR020846">
    <property type="entry name" value="MFS_dom"/>
</dbReference>
<dbReference type="InterPro" id="IPR011701">
    <property type="entry name" value="MFS"/>
</dbReference>
<organism evidence="8 9">
    <name type="scientific">Nocardiopsis coralli</name>
    <dbReference type="NCBI Taxonomy" id="2772213"/>
    <lineage>
        <taxon>Bacteria</taxon>
        <taxon>Bacillati</taxon>
        <taxon>Actinomycetota</taxon>
        <taxon>Actinomycetes</taxon>
        <taxon>Streptosporangiales</taxon>
        <taxon>Nocardiopsidaceae</taxon>
        <taxon>Nocardiopsis</taxon>
    </lineage>
</organism>
<dbReference type="CDD" id="cd06173">
    <property type="entry name" value="MFS_MefA_like"/>
    <property type="match status" value="1"/>
</dbReference>
<comment type="caution">
    <text evidence="8">The sequence shown here is derived from an EMBL/GenBank/DDBJ whole genome shotgun (WGS) entry which is preliminary data.</text>
</comment>